<evidence type="ECO:0000256" key="2">
    <source>
        <dbReference type="ARBA" id="ARBA00023242"/>
    </source>
</evidence>
<feature type="region of interest" description="Disordered" evidence="3">
    <location>
        <begin position="116"/>
        <end position="219"/>
    </location>
</feature>
<sequence>MKKLEGNLSRFTCERRREWEEAELRIQAAKNPVKNDPEPDDRSLYEKLQANKIIKDEECQETLKISSLIRTLDDDEIDFLDKLRKEKMEVEKEAKRLVQEGLEQFDQSIQQSIYRSWSAAEISKSPETSERPSKKMKGMALKGVILKKNKDDLSKQNHSESKNKNGLKNAENTSNSNHTSLSEVSPEKNKKTSEIPEPITSSVETSDQKLIVYTSGSDE</sequence>
<keyword evidence="6" id="KW-1185">Reference proteome</keyword>
<comment type="subcellular location">
    <subcellularLocation>
        <location evidence="1">Nucleus</location>
    </subcellularLocation>
</comment>
<feature type="compositionally biased region" description="Basic and acidic residues" evidence="3">
    <location>
        <begin position="148"/>
        <end position="163"/>
    </location>
</feature>
<dbReference type="EMBL" id="CP054542">
    <property type="protein sequence ID" value="QSL66304.1"/>
    <property type="molecule type" value="Genomic_DNA"/>
</dbReference>
<name>A0A899G175_9ASCO</name>
<evidence type="ECO:0000259" key="4">
    <source>
        <dbReference type="Pfam" id="PF10187"/>
    </source>
</evidence>
<dbReference type="InterPro" id="IPR039845">
    <property type="entry name" value="FAM192A"/>
</dbReference>
<evidence type="ECO:0000313" key="6">
    <source>
        <dbReference type="Proteomes" id="UP000663699"/>
    </source>
</evidence>
<dbReference type="OrthoDB" id="75807at2759"/>
<dbReference type="AlphaFoldDB" id="A0A899G175"/>
<dbReference type="GO" id="GO:0005634">
    <property type="term" value="C:nucleus"/>
    <property type="evidence" value="ECO:0007669"/>
    <property type="project" value="UniProtKB-SubCell"/>
</dbReference>
<proteinExistence type="predicted"/>
<dbReference type="PANTHER" id="PTHR13495:SF0">
    <property type="entry name" value="PSME3-INTERACTING PROTEIN"/>
    <property type="match status" value="1"/>
</dbReference>
<feature type="domain" description="FAM192A/Fyv6 N-terminal" evidence="4">
    <location>
        <begin position="7"/>
        <end position="105"/>
    </location>
</feature>
<feature type="compositionally biased region" description="Basic and acidic residues" evidence="3">
    <location>
        <begin position="185"/>
        <end position="194"/>
    </location>
</feature>
<gene>
    <name evidence="5" type="ORF">MERGE_000682</name>
</gene>
<protein>
    <recommendedName>
        <fullName evidence="4">FAM192A/Fyv6 N-terminal domain-containing protein</fullName>
    </recommendedName>
</protein>
<evidence type="ECO:0000256" key="1">
    <source>
        <dbReference type="ARBA" id="ARBA00004123"/>
    </source>
</evidence>
<evidence type="ECO:0000313" key="5">
    <source>
        <dbReference type="EMBL" id="QSL66304.1"/>
    </source>
</evidence>
<dbReference type="InterPro" id="IPR019331">
    <property type="entry name" value="FAM192A/Fyv6_N"/>
</dbReference>
<reference evidence="5" key="1">
    <citation type="submission" date="2020-06" db="EMBL/GenBank/DDBJ databases">
        <title>Genomes of multiple members of Pneumocystis genus reveal paths to human pathogen Pneumocystis jirovecii.</title>
        <authorList>
            <person name="Cisse O.H."/>
            <person name="Ma L."/>
            <person name="Dekker J."/>
            <person name="Khil P."/>
            <person name="Jo J."/>
            <person name="Brenchley J."/>
            <person name="Blair R."/>
            <person name="Pahar B."/>
            <person name="Chabe M."/>
            <person name="Van Rompay K.A."/>
            <person name="Keesler R."/>
            <person name="Sukura A."/>
            <person name="Hirsch V."/>
            <person name="Kutty G."/>
            <person name="Liu Y."/>
            <person name="Peng L."/>
            <person name="Chen J."/>
            <person name="Song J."/>
            <person name="Weissenbacher-Lang C."/>
            <person name="Xu J."/>
            <person name="Upham N.S."/>
            <person name="Stajich J.E."/>
            <person name="Cuomo C.A."/>
            <person name="Cushion M.T."/>
            <person name="Kovacs J.A."/>
        </authorList>
    </citation>
    <scope>NUCLEOTIDE SEQUENCE</scope>
    <source>
        <strain evidence="5">2A</strain>
    </source>
</reference>
<feature type="compositionally biased region" description="Polar residues" evidence="3">
    <location>
        <begin position="164"/>
        <end position="183"/>
    </location>
</feature>
<keyword evidence="2" id="KW-0539">Nucleus</keyword>
<dbReference type="PANTHER" id="PTHR13495">
    <property type="entry name" value="NEFA-INTERACTING NUCLEAR PROTEIN NIP30"/>
    <property type="match status" value="1"/>
</dbReference>
<organism evidence="5 6">
    <name type="scientific">Pneumocystis wakefieldiae</name>
    <dbReference type="NCBI Taxonomy" id="38082"/>
    <lineage>
        <taxon>Eukaryota</taxon>
        <taxon>Fungi</taxon>
        <taxon>Dikarya</taxon>
        <taxon>Ascomycota</taxon>
        <taxon>Taphrinomycotina</taxon>
        <taxon>Pneumocystomycetes</taxon>
        <taxon>Pneumocystaceae</taxon>
        <taxon>Pneumocystis</taxon>
    </lineage>
</organism>
<evidence type="ECO:0000256" key="3">
    <source>
        <dbReference type="SAM" id="MobiDB-lite"/>
    </source>
</evidence>
<accession>A0A899G175</accession>
<dbReference type="Pfam" id="PF10187">
    <property type="entry name" value="FAM192A_Fyv6_N"/>
    <property type="match status" value="1"/>
</dbReference>
<dbReference type="Proteomes" id="UP000663699">
    <property type="component" value="Chromosome 11"/>
</dbReference>